<name>A0A1G8VE80_9GAMM</name>
<evidence type="ECO:0000313" key="2">
    <source>
        <dbReference type="Proteomes" id="UP000199527"/>
    </source>
</evidence>
<protein>
    <submittedName>
        <fullName evidence="1">Uncharacterized protein</fullName>
    </submittedName>
</protein>
<dbReference type="Proteomes" id="UP000199527">
    <property type="component" value="Unassembled WGS sequence"/>
</dbReference>
<organism evidence="1 2">
    <name type="scientific">Ferrimonas sediminum</name>
    <dbReference type="NCBI Taxonomy" id="718193"/>
    <lineage>
        <taxon>Bacteria</taxon>
        <taxon>Pseudomonadati</taxon>
        <taxon>Pseudomonadota</taxon>
        <taxon>Gammaproteobacteria</taxon>
        <taxon>Alteromonadales</taxon>
        <taxon>Ferrimonadaceae</taxon>
        <taxon>Ferrimonas</taxon>
    </lineage>
</organism>
<sequence length="97" mass="10899">MKLYRDQQGMARAEVENEPVMLAEFLTSDVQADVAATKELLALADHSVGEVSGNAHCLLLDGDDAVLENLFSDEVCRFERRMLIEALEQWLAFIDKE</sequence>
<keyword evidence="2" id="KW-1185">Reference proteome</keyword>
<dbReference type="RefSeq" id="WP_090365841.1">
    <property type="nucleotide sequence ID" value="NZ_FNEM01000011.1"/>
</dbReference>
<accession>A0A1G8VE80</accession>
<dbReference type="EMBL" id="FNEM01000011">
    <property type="protein sequence ID" value="SDJ64402.1"/>
    <property type="molecule type" value="Genomic_DNA"/>
</dbReference>
<gene>
    <name evidence="1" type="ORF">SAMN04488540_11116</name>
</gene>
<proteinExistence type="predicted"/>
<reference evidence="2" key="1">
    <citation type="submission" date="2016-10" db="EMBL/GenBank/DDBJ databases">
        <authorList>
            <person name="Varghese N."/>
            <person name="Submissions S."/>
        </authorList>
    </citation>
    <scope>NUCLEOTIDE SEQUENCE [LARGE SCALE GENOMIC DNA]</scope>
    <source>
        <strain evidence="2">DSM 23317</strain>
    </source>
</reference>
<dbReference type="AlphaFoldDB" id="A0A1G8VE80"/>
<dbReference type="OrthoDB" id="6455537at2"/>
<evidence type="ECO:0000313" key="1">
    <source>
        <dbReference type="EMBL" id="SDJ64402.1"/>
    </source>
</evidence>